<dbReference type="HOGENOM" id="CLU_3349811_0_0_0"/>
<gene>
    <name evidence="1" type="ordered locus">TSC_c12570</name>
</gene>
<dbReference type="STRING" id="743525.TSC_c12570"/>
<dbReference type="EMBL" id="CP001962">
    <property type="protein sequence ID" value="ADW21877.1"/>
    <property type="molecule type" value="Genomic_DNA"/>
</dbReference>
<reference evidence="1 2" key="2">
    <citation type="journal article" date="2011" name="BMC Genomics">
        <title>Sequence of the hyperplastic genome of the naturally competent Thermus scotoductus SA-01.</title>
        <authorList>
            <person name="Gounder K."/>
            <person name="Brzuszkiewicz E."/>
            <person name="Liesegang H."/>
            <person name="Wollherr A."/>
            <person name="Daniel R."/>
            <person name="Gottschalk G."/>
            <person name="Reva O."/>
            <person name="Kumwenda B."/>
            <person name="Srivastava M."/>
            <person name="Bricio C."/>
            <person name="Berenguer J."/>
            <person name="van Heerden E."/>
            <person name="Litthauer D."/>
        </authorList>
    </citation>
    <scope>NUCLEOTIDE SEQUENCE [LARGE SCALE GENOMIC DNA]</scope>
    <source>
        <strain evidence="2">ATCC 700910 / SA-01</strain>
    </source>
</reference>
<evidence type="ECO:0000313" key="2">
    <source>
        <dbReference type="Proteomes" id="UP000008087"/>
    </source>
</evidence>
<dbReference type="KEGG" id="tsc:TSC_c12570"/>
<dbReference type="AlphaFoldDB" id="E8PQU5"/>
<sequence>MRREKWRVARLGVGLSLEKIYESVELGTSFQADLGAR</sequence>
<name>E8PQU5_THESS</name>
<accession>E8PQU5</accession>
<dbReference type="Proteomes" id="UP000008087">
    <property type="component" value="Chromosome"/>
</dbReference>
<proteinExistence type="predicted"/>
<protein>
    <submittedName>
        <fullName evidence="1">Uncharacterized protein</fullName>
    </submittedName>
</protein>
<organism evidence="1 2">
    <name type="scientific">Thermus scotoductus (strain ATCC 700910 / SA-01)</name>
    <dbReference type="NCBI Taxonomy" id="743525"/>
    <lineage>
        <taxon>Bacteria</taxon>
        <taxon>Thermotogati</taxon>
        <taxon>Deinococcota</taxon>
        <taxon>Deinococci</taxon>
        <taxon>Thermales</taxon>
        <taxon>Thermaceae</taxon>
        <taxon>Thermus</taxon>
    </lineage>
</organism>
<reference evidence="2" key="1">
    <citation type="submission" date="2010-03" db="EMBL/GenBank/DDBJ databases">
        <title>The genome sequence of Thermus scotoductus SA-01.</title>
        <authorList>
            <person name="Gounder K."/>
            <person name="Liesegang H."/>
            <person name="Brzuszkiewicz E."/>
            <person name="Wollherr A."/>
            <person name="Daniel R."/>
            <person name="Gottschalk G."/>
            <person name="van Heerden E."/>
            <person name="Litthauer D."/>
        </authorList>
    </citation>
    <scope>NUCLEOTIDE SEQUENCE [LARGE SCALE GENOMIC DNA]</scope>
    <source>
        <strain evidence="2">ATCC 700910 / SA-01</strain>
    </source>
</reference>
<evidence type="ECO:0000313" key="1">
    <source>
        <dbReference type="EMBL" id="ADW21877.1"/>
    </source>
</evidence>